<dbReference type="PROSITE" id="PS00018">
    <property type="entry name" value="EF_HAND_1"/>
    <property type="match status" value="2"/>
</dbReference>
<dbReference type="SMART" id="SM00054">
    <property type="entry name" value="EFh"/>
    <property type="match status" value="2"/>
</dbReference>
<reference evidence="6" key="1">
    <citation type="journal article" date="2019" name="Gigascience">
        <title>De novo genome assembly of the endangered Acer yangbiense, a plant species with extremely small populations endemic to Yunnan Province, China.</title>
        <authorList>
            <person name="Yang J."/>
            <person name="Wariss H.M."/>
            <person name="Tao L."/>
            <person name="Zhang R."/>
            <person name="Yun Q."/>
            <person name="Hollingsworth P."/>
            <person name="Dao Z."/>
            <person name="Luo G."/>
            <person name="Guo H."/>
            <person name="Ma Y."/>
            <person name="Sun W."/>
        </authorList>
    </citation>
    <scope>NUCLEOTIDE SEQUENCE [LARGE SCALE GENOMIC DNA]</scope>
    <source>
        <strain evidence="6">cv. Malutang</strain>
    </source>
</reference>
<feature type="domain" description="EF-hand" evidence="4">
    <location>
        <begin position="6"/>
        <end position="41"/>
    </location>
</feature>
<dbReference type="Proteomes" id="UP000323000">
    <property type="component" value="Chromosome 2"/>
</dbReference>
<dbReference type="InterPro" id="IPR018247">
    <property type="entry name" value="EF_Hand_1_Ca_BS"/>
</dbReference>
<dbReference type="Pfam" id="PF13499">
    <property type="entry name" value="EF-hand_7"/>
    <property type="match status" value="1"/>
</dbReference>
<sequence>MADEAQEKADRERIFKKFDLNGDGQISATELADCLKALGNVTVEEVKNMMSEIDTNGDGFISYEEYINFALNNRGLIKDVAKIF</sequence>
<dbReference type="InterPro" id="IPR011992">
    <property type="entry name" value="EF-hand-dom_pair"/>
</dbReference>
<keyword evidence="1" id="KW-0479">Metal-binding</keyword>
<evidence type="ECO:0000313" key="6">
    <source>
        <dbReference type="Proteomes" id="UP000323000"/>
    </source>
</evidence>
<dbReference type="AlphaFoldDB" id="A0A5C7IKM9"/>
<evidence type="ECO:0000256" key="3">
    <source>
        <dbReference type="ARBA" id="ARBA00022837"/>
    </source>
</evidence>
<dbReference type="EMBL" id="VAHF01000002">
    <property type="protein sequence ID" value="TXG69957.1"/>
    <property type="molecule type" value="Genomic_DNA"/>
</dbReference>
<keyword evidence="6" id="KW-1185">Reference proteome</keyword>
<accession>A0A5C7IKM9</accession>
<dbReference type="InterPro" id="IPR039647">
    <property type="entry name" value="EF_hand_pair_protein_CML-like"/>
</dbReference>
<dbReference type="PROSITE" id="PS50222">
    <property type="entry name" value="EF_HAND_2"/>
    <property type="match status" value="2"/>
</dbReference>
<gene>
    <name evidence="5" type="ORF">EZV62_004892</name>
</gene>
<organism evidence="5 6">
    <name type="scientific">Acer yangbiense</name>
    <dbReference type="NCBI Taxonomy" id="1000413"/>
    <lineage>
        <taxon>Eukaryota</taxon>
        <taxon>Viridiplantae</taxon>
        <taxon>Streptophyta</taxon>
        <taxon>Embryophyta</taxon>
        <taxon>Tracheophyta</taxon>
        <taxon>Spermatophyta</taxon>
        <taxon>Magnoliopsida</taxon>
        <taxon>eudicotyledons</taxon>
        <taxon>Gunneridae</taxon>
        <taxon>Pentapetalae</taxon>
        <taxon>rosids</taxon>
        <taxon>malvids</taxon>
        <taxon>Sapindales</taxon>
        <taxon>Sapindaceae</taxon>
        <taxon>Hippocastanoideae</taxon>
        <taxon>Acereae</taxon>
        <taxon>Acer</taxon>
    </lineage>
</organism>
<dbReference type="OrthoDB" id="26525at2759"/>
<dbReference type="FunFam" id="1.10.238.10:FF:000003">
    <property type="entry name" value="Calmodulin A"/>
    <property type="match status" value="1"/>
</dbReference>
<dbReference type="CDD" id="cd00051">
    <property type="entry name" value="EFh"/>
    <property type="match status" value="1"/>
</dbReference>
<dbReference type="Gene3D" id="1.10.238.10">
    <property type="entry name" value="EF-hand"/>
    <property type="match status" value="1"/>
</dbReference>
<name>A0A5C7IKM9_9ROSI</name>
<protein>
    <recommendedName>
        <fullName evidence="4">EF-hand domain-containing protein</fullName>
    </recommendedName>
</protein>
<evidence type="ECO:0000259" key="4">
    <source>
        <dbReference type="PROSITE" id="PS50222"/>
    </source>
</evidence>
<proteinExistence type="predicted"/>
<comment type="caution">
    <text evidence="5">The sequence shown here is derived from an EMBL/GenBank/DDBJ whole genome shotgun (WGS) entry which is preliminary data.</text>
</comment>
<dbReference type="SUPFAM" id="SSF47473">
    <property type="entry name" value="EF-hand"/>
    <property type="match status" value="1"/>
</dbReference>
<evidence type="ECO:0000256" key="1">
    <source>
        <dbReference type="ARBA" id="ARBA00022723"/>
    </source>
</evidence>
<keyword evidence="3" id="KW-0106">Calcium</keyword>
<evidence type="ECO:0000313" key="5">
    <source>
        <dbReference type="EMBL" id="TXG69957.1"/>
    </source>
</evidence>
<evidence type="ECO:0000256" key="2">
    <source>
        <dbReference type="ARBA" id="ARBA00022737"/>
    </source>
</evidence>
<feature type="domain" description="EF-hand" evidence="4">
    <location>
        <begin position="44"/>
        <end position="76"/>
    </location>
</feature>
<keyword evidence="2" id="KW-0677">Repeat</keyword>
<dbReference type="PANTHER" id="PTHR10891">
    <property type="entry name" value="EF-HAND CALCIUM-BINDING DOMAIN CONTAINING PROTEIN"/>
    <property type="match status" value="1"/>
</dbReference>
<dbReference type="InterPro" id="IPR002048">
    <property type="entry name" value="EF_hand_dom"/>
</dbReference>
<dbReference type="GO" id="GO:0005509">
    <property type="term" value="F:calcium ion binding"/>
    <property type="evidence" value="ECO:0007669"/>
    <property type="project" value="InterPro"/>
</dbReference>